<evidence type="ECO:0000313" key="13">
    <source>
        <dbReference type="EMBL" id="RAL47578.1"/>
    </source>
</evidence>
<keyword evidence="3 9" id="KW-0158">Chromosome</keyword>
<dbReference type="PANTHER" id="PTHR14281">
    <property type="entry name" value="KINETOCHORE PROTEIN SPC25-RELATED"/>
    <property type="match status" value="1"/>
</dbReference>
<feature type="domain" description="Chromosome segregation protein Spc25 C-terminal" evidence="12">
    <location>
        <begin position="165"/>
        <end position="232"/>
    </location>
</feature>
<dbReference type="GO" id="GO:0031262">
    <property type="term" value="C:Ndc80 complex"/>
    <property type="evidence" value="ECO:0007669"/>
    <property type="project" value="InterPro"/>
</dbReference>
<evidence type="ECO:0000259" key="12">
    <source>
        <dbReference type="Pfam" id="PF08234"/>
    </source>
</evidence>
<keyword evidence="14" id="KW-1185">Reference proteome</keyword>
<accession>A0A328DSL7</accession>
<evidence type="ECO:0000256" key="3">
    <source>
        <dbReference type="ARBA" id="ARBA00022454"/>
    </source>
</evidence>
<evidence type="ECO:0000256" key="1">
    <source>
        <dbReference type="ARBA" id="ARBA00004584"/>
    </source>
</evidence>
<keyword evidence="7 9" id="KW-0131">Cell cycle</keyword>
<keyword evidence="9" id="KW-0995">Kinetochore</keyword>
<keyword evidence="4 9" id="KW-0132">Cell division</keyword>
<dbReference type="GO" id="GO:0005634">
    <property type="term" value="C:nucleus"/>
    <property type="evidence" value="ECO:0007669"/>
    <property type="project" value="UniProtKB-SubCell"/>
</dbReference>
<evidence type="ECO:0000256" key="10">
    <source>
        <dbReference type="SAM" id="Coils"/>
    </source>
</evidence>
<evidence type="ECO:0000256" key="11">
    <source>
        <dbReference type="SAM" id="MobiDB-lite"/>
    </source>
</evidence>
<dbReference type="InterPro" id="IPR045143">
    <property type="entry name" value="Spc25"/>
</dbReference>
<evidence type="ECO:0000256" key="7">
    <source>
        <dbReference type="ARBA" id="ARBA00023306"/>
    </source>
</evidence>
<comment type="caution">
    <text evidence="13">The sequence shown here is derived from an EMBL/GenBank/DDBJ whole genome shotgun (WGS) entry which is preliminary data.</text>
</comment>
<proteinExistence type="inferred from homology"/>
<evidence type="ECO:0000256" key="2">
    <source>
        <dbReference type="ARBA" id="ARBA00006379"/>
    </source>
</evidence>
<organism evidence="13 14">
    <name type="scientific">Cuscuta australis</name>
    <dbReference type="NCBI Taxonomy" id="267555"/>
    <lineage>
        <taxon>Eukaryota</taxon>
        <taxon>Viridiplantae</taxon>
        <taxon>Streptophyta</taxon>
        <taxon>Embryophyta</taxon>
        <taxon>Tracheophyta</taxon>
        <taxon>Spermatophyta</taxon>
        <taxon>Magnoliopsida</taxon>
        <taxon>eudicotyledons</taxon>
        <taxon>Gunneridae</taxon>
        <taxon>Pentapetalae</taxon>
        <taxon>asterids</taxon>
        <taxon>lamiids</taxon>
        <taxon>Solanales</taxon>
        <taxon>Convolvulaceae</taxon>
        <taxon>Cuscuteae</taxon>
        <taxon>Cuscuta</taxon>
        <taxon>Cuscuta subgen. Grammica</taxon>
        <taxon>Cuscuta sect. Cleistogrammica</taxon>
    </lineage>
</organism>
<comment type="subcellular location">
    <subcellularLocation>
        <location evidence="1">Chromosome</location>
        <location evidence="1">Centromere</location>
    </subcellularLocation>
    <subcellularLocation>
        <location evidence="9">Nucleus</location>
    </subcellularLocation>
    <subcellularLocation>
        <location evidence="9">Chromosome</location>
        <location evidence="9">Centromere</location>
        <location evidence="9">Kinetochore</location>
    </subcellularLocation>
</comment>
<evidence type="ECO:0000256" key="9">
    <source>
        <dbReference type="RuleBase" id="RU367150"/>
    </source>
</evidence>
<comment type="function">
    <text evidence="9">Acts as a component of the essential kinetochore-associated NDC80 complex, which is required for chromosome segregation and spindle checkpoint activity.</text>
</comment>
<dbReference type="GO" id="GO:0007059">
    <property type="term" value="P:chromosome segregation"/>
    <property type="evidence" value="ECO:0007669"/>
    <property type="project" value="InterPro"/>
</dbReference>
<feature type="coiled-coil region" evidence="10">
    <location>
        <begin position="53"/>
        <end position="143"/>
    </location>
</feature>
<feature type="region of interest" description="Disordered" evidence="11">
    <location>
        <begin position="253"/>
        <end position="314"/>
    </location>
</feature>
<dbReference type="InterPro" id="IPR013255">
    <property type="entry name" value="Spc25_C"/>
</dbReference>
<dbReference type="GO" id="GO:0051301">
    <property type="term" value="P:cell division"/>
    <property type="evidence" value="ECO:0007669"/>
    <property type="project" value="UniProtKB-UniRule"/>
</dbReference>
<comment type="subunit">
    <text evidence="9">Component of the NDC80 complex.</text>
</comment>
<dbReference type="Gene3D" id="3.30.457.50">
    <property type="entry name" value="Chromosome segregation protein Spc25"/>
    <property type="match status" value="1"/>
</dbReference>
<feature type="compositionally biased region" description="Basic and acidic residues" evidence="11">
    <location>
        <begin position="272"/>
        <end position="283"/>
    </location>
</feature>
<evidence type="ECO:0000256" key="8">
    <source>
        <dbReference type="ARBA" id="ARBA00023328"/>
    </source>
</evidence>
<dbReference type="CDD" id="cd23784">
    <property type="entry name" value="RWD_Spc25"/>
    <property type="match status" value="1"/>
</dbReference>
<evidence type="ECO:0000256" key="6">
    <source>
        <dbReference type="ARBA" id="ARBA00023054"/>
    </source>
</evidence>
<keyword evidence="9" id="KW-0539">Nucleus</keyword>
<sequence>MGERTAGESVQAPMEELRLTCVAGIPAVQRRVDAVSASFRKSLETTKSRVQETVQLQEKLKKVKAELREAEDGLVKAIGEKTKKEAKRMSLVESLSTAESRMEQLKRAVEAQRARRDEYAGIIAEASNDLKECEEKRNRNSEHRDGVEEAILWYNKNLGFQIECGNGVRFIFTKINMKTPNEEYFFTIRHESDTYSLLDCNPSLDGTKELLTELNQSNGLYKFVRTMREKFQEAALCGNFPKVTSHNQNTSAISMSVPSSSIPAESGSESPSEQRDPQAEELNKGSVTKKLRNAKGGRSGLLSPGSASSHRRSPRFKLGNERYLCLFGGGKI</sequence>
<dbReference type="Pfam" id="PF08234">
    <property type="entry name" value="Spindle_Spc25"/>
    <property type="match status" value="1"/>
</dbReference>
<keyword evidence="6 10" id="KW-0175">Coiled coil</keyword>
<dbReference type="EMBL" id="NQVE01000114">
    <property type="protein sequence ID" value="RAL47578.1"/>
    <property type="molecule type" value="Genomic_DNA"/>
</dbReference>
<dbReference type="AlphaFoldDB" id="A0A328DSL7"/>
<gene>
    <name evidence="13" type="ORF">DM860_011316</name>
</gene>
<reference evidence="13 14" key="1">
    <citation type="submission" date="2018-06" db="EMBL/GenBank/DDBJ databases">
        <title>The Genome of Cuscuta australis (Dodder) Provides Insight into the Evolution of Plant Parasitism.</title>
        <authorList>
            <person name="Liu H."/>
        </authorList>
    </citation>
    <scope>NUCLEOTIDE SEQUENCE [LARGE SCALE GENOMIC DNA]</scope>
    <source>
        <strain evidence="14">cv. Yunnan</strain>
        <tissue evidence="13">Vines</tissue>
    </source>
</reference>
<keyword evidence="8 9" id="KW-0137">Centromere</keyword>
<dbReference type="Proteomes" id="UP000249390">
    <property type="component" value="Unassembled WGS sequence"/>
</dbReference>
<dbReference type="FunFam" id="3.30.457.50:FF:000001">
    <property type="entry name" value="Probable kinetochore protein spc25"/>
    <property type="match status" value="1"/>
</dbReference>
<comment type="similarity">
    <text evidence="2 9">Belongs to the SPC25 family.</text>
</comment>
<name>A0A328DSL7_9ASTE</name>
<dbReference type="PANTHER" id="PTHR14281:SF0">
    <property type="entry name" value="KINETOCHORE PROTEIN SPC25"/>
    <property type="match status" value="1"/>
</dbReference>
<protein>
    <recommendedName>
        <fullName evidence="9">Kinetochore protein SPC25</fullName>
    </recommendedName>
</protein>
<feature type="compositionally biased region" description="Low complexity" evidence="11">
    <location>
        <begin position="253"/>
        <end position="271"/>
    </location>
</feature>
<evidence type="ECO:0000313" key="14">
    <source>
        <dbReference type="Proteomes" id="UP000249390"/>
    </source>
</evidence>
<keyword evidence="5 9" id="KW-0498">Mitosis</keyword>
<evidence type="ECO:0000256" key="4">
    <source>
        <dbReference type="ARBA" id="ARBA00022618"/>
    </source>
</evidence>
<evidence type="ECO:0000256" key="5">
    <source>
        <dbReference type="ARBA" id="ARBA00022776"/>
    </source>
</evidence>